<gene>
    <name evidence="2" type="ORF">SAMN02745202_01908</name>
</gene>
<organism evidence="2 3">
    <name type="scientific">Segatella oulorum</name>
    <dbReference type="NCBI Taxonomy" id="28136"/>
    <lineage>
        <taxon>Bacteria</taxon>
        <taxon>Pseudomonadati</taxon>
        <taxon>Bacteroidota</taxon>
        <taxon>Bacteroidia</taxon>
        <taxon>Bacteroidales</taxon>
        <taxon>Prevotellaceae</taxon>
        <taxon>Segatella</taxon>
    </lineage>
</organism>
<evidence type="ECO:0000313" key="2">
    <source>
        <dbReference type="EMBL" id="SKA05884.1"/>
    </source>
</evidence>
<evidence type="ECO:0000313" key="3">
    <source>
        <dbReference type="Proteomes" id="UP000190065"/>
    </source>
</evidence>
<feature type="chain" id="PRO_5010545268" description="YD repeat-containing protein" evidence="1">
    <location>
        <begin position="24"/>
        <end position="134"/>
    </location>
</feature>
<dbReference type="EMBL" id="FUXK01000024">
    <property type="protein sequence ID" value="SKA05884.1"/>
    <property type="molecule type" value="Genomic_DNA"/>
</dbReference>
<feature type="signal peptide" evidence="1">
    <location>
        <begin position="1"/>
        <end position="23"/>
    </location>
</feature>
<keyword evidence="1" id="KW-0732">Signal</keyword>
<evidence type="ECO:0000256" key="1">
    <source>
        <dbReference type="SAM" id="SignalP"/>
    </source>
</evidence>
<reference evidence="2 3" key="1">
    <citation type="submission" date="2017-02" db="EMBL/GenBank/DDBJ databases">
        <authorList>
            <person name="Peterson S.W."/>
        </authorList>
    </citation>
    <scope>NUCLEOTIDE SEQUENCE [LARGE SCALE GENOMIC DNA]</scope>
    <source>
        <strain evidence="2 3">ATCC 43324</strain>
    </source>
</reference>
<sequence length="134" mass="14767">MMYSNLKCIALAIMLFTTFSSFGQRQIKYGYDGAGNRIKQIGFVDSIPKYAPSSPLSPSPSLIIAGEKNPNILVSTDVTGTSIQLKIVNKIKKHYGEYSEDAKKCLKQAMMRGVNKPLNLTRLVCNAATRGMRC</sequence>
<proteinExistence type="predicted"/>
<name>A0A1T4QQD1_9BACT</name>
<dbReference type="Proteomes" id="UP000190065">
    <property type="component" value="Unassembled WGS sequence"/>
</dbReference>
<evidence type="ECO:0008006" key="4">
    <source>
        <dbReference type="Google" id="ProtNLM"/>
    </source>
</evidence>
<protein>
    <recommendedName>
        <fullName evidence="4">YD repeat-containing protein</fullName>
    </recommendedName>
</protein>
<dbReference type="AlphaFoldDB" id="A0A1T4QQD1"/>
<accession>A0A1T4QQD1</accession>